<evidence type="ECO:0000313" key="5">
    <source>
        <dbReference type="Proteomes" id="UP001642409"/>
    </source>
</evidence>
<accession>A0ABP1GUY4</accession>
<dbReference type="SMART" id="SM00320">
    <property type="entry name" value="WD40"/>
    <property type="match status" value="11"/>
</dbReference>
<feature type="repeat" description="WD" evidence="3">
    <location>
        <begin position="288"/>
        <end position="329"/>
    </location>
</feature>
<dbReference type="PROSITE" id="PS00678">
    <property type="entry name" value="WD_REPEATS_1"/>
    <property type="match status" value="1"/>
</dbReference>
<keyword evidence="5" id="KW-1185">Reference proteome</keyword>
<name>A0ABP1GUY4_9EUKA</name>
<dbReference type="PROSITE" id="PS50082">
    <property type="entry name" value="WD_REPEATS_2"/>
    <property type="match status" value="3"/>
</dbReference>
<evidence type="ECO:0000256" key="3">
    <source>
        <dbReference type="PROSITE-ProRule" id="PRU00221"/>
    </source>
</evidence>
<dbReference type="EMBL" id="CAXDID020000009">
    <property type="protein sequence ID" value="CAL5978894.1"/>
    <property type="molecule type" value="Genomic_DNA"/>
</dbReference>
<dbReference type="InterPro" id="IPR015943">
    <property type="entry name" value="WD40/YVTN_repeat-like_dom_sf"/>
</dbReference>
<proteinExistence type="predicted"/>
<keyword evidence="2" id="KW-0677">Repeat</keyword>
<organism evidence="4 5">
    <name type="scientific">Hexamita inflata</name>
    <dbReference type="NCBI Taxonomy" id="28002"/>
    <lineage>
        <taxon>Eukaryota</taxon>
        <taxon>Metamonada</taxon>
        <taxon>Diplomonadida</taxon>
        <taxon>Hexamitidae</taxon>
        <taxon>Hexamitinae</taxon>
        <taxon>Hexamita</taxon>
    </lineage>
</organism>
<protein>
    <submittedName>
        <fullName evidence="4">G-beta repeat-containing protein</fullName>
    </submittedName>
</protein>
<dbReference type="InterPro" id="IPR001680">
    <property type="entry name" value="WD40_rpt"/>
</dbReference>
<feature type="repeat" description="WD" evidence="3">
    <location>
        <begin position="506"/>
        <end position="537"/>
    </location>
</feature>
<evidence type="ECO:0000313" key="4">
    <source>
        <dbReference type="EMBL" id="CAL5978894.1"/>
    </source>
</evidence>
<dbReference type="Gene3D" id="2.130.10.10">
    <property type="entry name" value="YVTN repeat-like/Quinoprotein amine dehydrogenase"/>
    <property type="match status" value="3"/>
</dbReference>
<dbReference type="SUPFAM" id="SSF50978">
    <property type="entry name" value="WD40 repeat-like"/>
    <property type="match status" value="2"/>
</dbReference>
<dbReference type="Pfam" id="PF00400">
    <property type="entry name" value="WD40"/>
    <property type="match status" value="6"/>
</dbReference>
<dbReference type="InterPro" id="IPR019775">
    <property type="entry name" value="WD40_repeat_CS"/>
</dbReference>
<gene>
    <name evidence="4" type="ORF">HINF_LOCUS5041</name>
</gene>
<dbReference type="InterPro" id="IPR050505">
    <property type="entry name" value="WDR55/POC1"/>
</dbReference>
<dbReference type="PANTHER" id="PTHR44019">
    <property type="entry name" value="WD REPEAT-CONTAINING PROTEIN 55"/>
    <property type="match status" value="1"/>
</dbReference>
<comment type="caution">
    <text evidence="4">The sequence shown here is derived from an EMBL/GenBank/DDBJ whole genome shotgun (WGS) entry which is preliminary data.</text>
</comment>
<dbReference type="Proteomes" id="UP001642409">
    <property type="component" value="Unassembled WGS sequence"/>
</dbReference>
<dbReference type="PANTHER" id="PTHR44019:SF8">
    <property type="entry name" value="POC1 CENTRIOLAR PROTEIN HOMOLOG"/>
    <property type="match status" value="1"/>
</dbReference>
<keyword evidence="1 3" id="KW-0853">WD repeat</keyword>
<evidence type="ECO:0000256" key="1">
    <source>
        <dbReference type="ARBA" id="ARBA00022574"/>
    </source>
</evidence>
<evidence type="ECO:0000256" key="2">
    <source>
        <dbReference type="ARBA" id="ARBA00022737"/>
    </source>
</evidence>
<reference evidence="4 5" key="1">
    <citation type="submission" date="2024-07" db="EMBL/GenBank/DDBJ databases">
        <authorList>
            <person name="Akdeniz Z."/>
        </authorList>
    </citation>
    <scope>NUCLEOTIDE SEQUENCE [LARGE SCALE GENOMIC DNA]</scope>
</reference>
<dbReference type="PROSITE" id="PS50294">
    <property type="entry name" value="WD_REPEATS_REGION"/>
    <property type="match status" value="2"/>
</dbReference>
<dbReference type="InterPro" id="IPR036322">
    <property type="entry name" value="WD40_repeat_dom_sf"/>
</dbReference>
<sequence>MNPIQLTTPTQKAYAMSNPTQAQPVSTQQVKIAANPIHTIGTQQKTPLAVSYNANMCAYVDNAHTIYILDISVPEPKIQYVLPGIEHDVRSLSFSPNDQLLAAASGQTITIFELSSESILFQFDRTTYPTCHEGPVSIVKFFNNELLLSGGYDSDLKCYQITQGEVKAEVKLVQDQQKDRLLIKNNKYTLVYIDGYNAHKTQVNGIVTTFADSNIIASFSRDGIVKIFDISNWIKNIQGPKQLFQLEAHKSEILCGCFSANMKKFIAGSKDNYISVWDLENGKLLKFFQAHNCDVTFVQFLNADQYLFTASQEGDFKLWQAENGQIAAVQDNMVNEVYQTDEDQSIAVLQQPDLAQLLKSQSRNTAVEVPVMTYQLHERDMHAVILGLRKPIMITAQHTQYLRIWNVQSVTKPTLIKEIFSHTEAISSISNIDENAQVCLVTSKDGYFSILNVEKANKLINVDVGCSILNGIYYKAKDQVFISTSLYEVVGYQIVKDQLPKKFCVFRGHTASISKITIVQNVLISGSMDGYVMTWDIPAFSEQVQTIKPAQKLQDHDGFITCLVSNQSTVASAAADHNVIIYTLSGNKLKQQLIIKCAHSAYISGLLLTPSSIFTCSHDSTIKQFKTTKNTNSKYDSSKAVFTGNVDRLQEYVAKMQSISSEKCTKICGVPFSYGLPNCICQLQEKIAIGTTNGQIMIFSDTLEIIQINDLHEDGMGEVQTSICGMRDQIVCGQANGTVHVWGSNSEKTINMTEPVAVLAELLK</sequence>
<feature type="repeat" description="WD" evidence="3">
    <location>
        <begin position="246"/>
        <end position="287"/>
    </location>
</feature>